<keyword evidence="2" id="KW-0560">Oxidoreductase</keyword>
<accession>A0A382BUP0</accession>
<dbReference type="NCBIfam" id="TIGR00557">
    <property type="entry name" value="pdxA"/>
    <property type="match status" value="1"/>
</dbReference>
<evidence type="ECO:0000313" key="4">
    <source>
        <dbReference type="EMBL" id="SVB17515.1"/>
    </source>
</evidence>
<feature type="non-terminal residue" evidence="4">
    <location>
        <position position="1"/>
    </location>
</feature>
<evidence type="ECO:0008006" key="5">
    <source>
        <dbReference type="Google" id="ProtNLM"/>
    </source>
</evidence>
<dbReference type="GO" id="GO:0046872">
    <property type="term" value="F:metal ion binding"/>
    <property type="evidence" value="ECO:0007669"/>
    <property type="project" value="UniProtKB-KW"/>
</dbReference>
<evidence type="ECO:0000256" key="2">
    <source>
        <dbReference type="ARBA" id="ARBA00023002"/>
    </source>
</evidence>
<keyword evidence="3" id="KW-0520">NAD</keyword>
<dbReference type="GO" id="GO:0008615">
    <property type="term" value="P:pyridoxine biosynthetic process"/>
    <property type="evidence" value="ECO:0007669"/>
    <property type="project" value="TreeGrafter"/>
</dbReference>
<sequence length="301" mass="33237">SPRDNLGFTPVIFGDMELFQERAENLRCPIKIKEYKGQKQLDSDSFWISSYPLNKKIEPGIPDPSYAGYLLTILKEAVVRTMNKEFGGLVTGPLNKELINKGGINFQGHTEVLARLSNTPKVLMMLTSKTLKVALVTTHVPLSKVSDLISYEHICDCIKILRKDLELKWGYDNPCIKVLGLNPHAGDGGYLGKEDLEIITPAIKRLRGEGFNLIGPVSADTAFFKKETQKVDAFLAMYHDQGLPVVKTSGFGEAVNVTLGLPFIRTSVDHGTAYDMAGKKKVDESSLIEASLLALKLIKNI</sequence>
<dbReference type="EMBL" id="UINC01031448">
    <property type="protein sequence ID" value="SVB17515.1"/>
    <property type="molecule type" value="Genomic_DNA"/>
</dbReference>
<protein>
    <recommendedName>
        <fullName evidence="5">4-hydroxythreonine-4-phosphate dehydrogenase</fullName>
    </recommendedName>
</protein>
<organism evidence="4">
    <name type="scientific">marine metagenome</name>
    <dbReference type="NCBI Taxonomy" id="408172"/>
    <lineage>
        <taxon>unclassified sequences</taxon>
        <taxon>metagenomes</taxon>
        <taxon>ecological metagenomes</taxon>
    </lineage>
</organism>
<dbReference type="GO" id="GO:0050570">
    <property type="term" value="F:4-hydroxythreonine-4-phosphate dehydrogenase activity"/>
    <property type="evidence" value="ECO:0007669"/>
    <property type="project" value="TreeGrafter"/>
</dbReference>
<dbReference type="InterPro" id="IPR005255">
    <property type="entry name" value="PdxA_fam"/>
</dbReference>
<reference evidence="4" key="1">
    <citation type="submission" date="2018-05" db="EMBL/GenBank/DDBJ databases">
        <authorList>
            <person name="Lanie J.A."/>
            <person name="Ng W.-L."/>
            <person name="Kazmierczak K.M."/>
            <person name="Andrzejewski T.M."/>
            <person name="Davidsen T.M."/>
            <person name="Wayne K.J."/>
            <person name="Tettelin H."/>
            <person name="Glass J.I."/>
            <person name="Rusch D."/>
            <person name="Podicherti R."/>
            <person name="Tsui H.-C.T."/>
            <person name="Winkler M.E."/>
        </authorList>
    </citation>
    <scope>NUCLEOTIDE SEQUENCE</scope>
</reference>
<dbReference type="GO" id="GO:0051287">
    <property type="term" value="F:NAD binding"/>
    <property type="evidence" value="ECO:0007669"/>
    <property type="project" value="InterPro"/>
</dbReference>
<dbReference type="SUPFAM" id="SSF53659">
    <property type="entry name" value="Isocitrate/Isopropylmalate dehydrogenase-like"/>
    <property type="match status" value="1"/>
</dbReference>
<dbReference type="AlphaFoldDB" id="A0A382BUP0"/>
<evidence type="ECO:0000256" key="1">
    <source>
        <dbReference type="ARBA" id="ARBA00022723"/>
    </source>
</evidence>
<dbReference type="PANTHER" id="PTHR30004">
    <property type="entry name" value="4-HYDROXYTHREONINE-4-PHOSPHATE DEHYDROGENASE"/>
    <property type="match status" value="1"/>
</dbReference>
<dbReference type="Pfam" id="PF04166">
    <property type="entry name" value="PdxA"/>
    <property type="match status" value="1"/>
</dbReference>
<dbReference type="GO" id="GO:0042823">
    <property type="term" value="P:pyridoxal phosphate biosynthetic process"/>
    <property type="evidence" value="ECO:0007669"/>
    <property type="project" value="TreeGrafter"/>
</dbReference>
<proteinExistence type="predicted"/>
<name>A0A382BUP0_9ZZZZ</name>
<evidence type="ECO:0000256" key="3">
    <source>
        <dbReference type="ARBA" id="ARBA00023027"/>
    </source>
</evidence>
<gene>
    <name evidence="4" type="ORF">METZ01_LOCUS170369</name>
</gene>
<keyword evidence="1" id="KW-0479">Metal-binding</keyword>
<dbReference type="Gene3D" id="3.40.718.10">
    <property type="entry name" value="Isopropylmalate Dehydrogenase"/>
    <property type="match status" value="1"/>
</dbReference>
<dbReference type="PANTHER" id="PTHR30004:SF5">
    <property type="entry name" value="4-HYDROXYTHREONINE-4-PHOSPHATE DEHYDROGENASE"/>
    <property type="match status" value="1"/>
</dbReference>